<evidence type="ECO:0000313" key="5">
    <source>
        <dbReference type="EMBL" id="HJF50320.1"/>
    </source>
</evidence>
<reference evidence="5" key="1">
    <citation type="journal article" date="2021" name="PeerJ">
        <title>Extensive microbial diversity within the chicken gut microbiome revealed by metagenomics and culture.</title>
        <authorList>
            <person name="Gilroy R."/>
            <person name="Ravi A."/>
            <person name="Getino M."/>
            <person name="Pursley I."/>
            <person name="Horton D.L."/>
            <person name="Alikhan N.F."/>
            <person name="Baker D."/>
            <person name="Gharbi K."/>
            <person name="Hall N."/>
            <person name="Watson M."/>
            <person name="Adriaenssens E.M."/>
            <person name="Foster-Nyarko E."/>
            <person name="Jarju S."/>
            <person name="Secka A."/>
            <person name="Antonio M."/>
            <person name="Oren A."/>
            <person name="Chaudhuri R.R."/>
            <person name="La Ragione R."/>
            <person name="Hildebrand F."/>
            <person name="Pallen M.J."/>
        </authorList>
    </citation>
    <scope>NUCLEOTIDE SEQUENCE</scope>
    <source>
        <strain evidence="5">1647</strain>
    </source>
</reference>
<accession>A0A921KR50</accession>
<sequence>MTDTIRLLALSAGLSTPSSTRMLADQLTREASAALGADGTAVEVTTIELREYAHDLTDALLTRFPSERLSMVIEQVRAADAVIAVTPIFNVGPAGLFKTFFDALNIELWKNKPVLVGATAGTASHSLAI</sequence>
<dbReference type="EMBL" id="DYWO01000336">
    <property type="protein sequence ID" value="HJF50320.1"/>
    <property type="molecule type" value="Genomic_DNA"/>
</dbReference>
<dbReference type="InterPro" id="IPR051814">
    <property type="entry name" value="NAD(P)H-dep_FMN_reductase"/>
</dbReference>
<dbReference type="AlphaFoldDB" id="A0A921KR50"/>
<dbReference type="PANTHER" id="PTHR43408">
    <property type="entry name" value="FMN REDUCTASE (NADPH)"/>
    <property type="match status" value="1"/>
</dbReference>
<evidence type="ECO:0000256" key="3">
    <source>
        <dbReference type="ARBA" id="ARBA00023002"/>
    </source>
</evidence>
<dbReference type="InterPro" id="IPR005025">
    <property type="entry name" value="FMN_Rdtase-like_dom"/>
</dbReference>
<feature type="non-terminal residue" evidence="5">
    <location>
        <position position="129"/>
    </location>
</feature>
<dbReference type="Gene3D" id="3.40.50.360">
    <property type="match status" value="1"/>
</dbReference>
<dbReference type="SUPFAM" id="SSF52218">
    <property type="entry name" value="Flavoproteins"/>
    <property type="match status" value="1"/>
</dbReference>
<gene>
    <name evidence="5" type="ORF">K8W24_11100</name>
</gene>
<dbReference type="InterPro" id="IPR029039">
    <property type="entry name" value="Flavoprotein-like_sf"/>
</dbReference>
<keyword evidence="1" id="KW-0285">Flavoprotein</keyword>
<organism evidence="5 6">
    <name type="scientific">Brachybacterium paraconglomeratum</name>
    <dbReference type="NCBI Taxonomy" id="173362"/>
    <lineage>
        <taxon>Bacteria</taxon>
        <taxon>Bacillati</taxon>
        <taxon>Actinomycetota</taxon>
        <taxon>Actinomycetes</taxon>
        <taxon>Micrococcales</taxon>
        <taxon>Dermabacteraceae</taxon>
        <taxon>Brachybacterium</taxon>
    </lineage>
</organism>
<dbReference type="PANTHER" id="PTHR43408:SF2">
    <property type="entry name" value="FMN REDUCTASE (NADPH)"/>
    <property type="match status" value="1"/>
</dbReference>
<evidence type="ECO:0000259" key="4">
    <source>
        <dbReference type="Pfam" id="PF03358"/>
    </source>
</evidence>
<evidence type="ECO:0000256" key="2">
    <source>
        <dbReference type="ARBA" id="ARBA00022643"/>
    </source>
</evidence>
<evidence type="ECO:0000256" key="1">
    <source>
        <dbReference type="ARBA" id="ARBA00022630"/>
    </source>
</evidence>
<name>A0A921KR50_9MICO</name>
<evidence type="ECO:0000313" key="6">
    <source>
        <dbReference type="Proteomes" id="UP000775129"/>
    </source>
</evidence>
<dbReference type="GO" id="GO:0016491">
    <property type="term" value="F:oxidoreductase activity"/>
    <property type="evidence" value="ECO:0007669"/>
    <property type="project" value="UniProtKB-KW"/>
</dbReference>
<reference evidence="5" key="2">
    <citation type="submission" date="2021-09" db="EMBL/GenBank/DDBJ databases">
        <authorList>
            <person name="Gilroy R."/>
        </authorList>
    </citation>
    <scope>NUCLEOTIDE SEQUENCE</scope>
    <source>
        <strain evidence="5">1647</strain>
    </source>
</reference>
<feature type="domain" description="NADPH-dependent FMN reductase-like" evidence="4">
    <location>
        <begin position="6"/>
        <end position="128"/>
    </location>
</feature>
<dbReference type="Pfam" id="PF03358">
    <property type="entry name" value="FMN_red"/>
    <property type="match status" value="1"/>
</dbReference>
<proteinExistence type="predicted"/>
<comment type="caution">
    <text evidence="5">The sequence shown here is derived from an EMBL/GenBank/DDBJ whole genome shotgun (WGS) entry which is preliminary data.</text>
</comment>
<keyword evidence="3" id="KW-0560">Oxidoreductase</keyword>
<dbReference type="Proteomes" id="UP000775129">
    <property type="component" value="Unassembled WGS sequence"/>
</dbReference>
<keyword evidence="2" id="KW-0288">FMN</keyword>
<protein>
    <submittedName>
        <fullName evidence="5">NAD(P)H-dependent oxidoreductase</fullName>
    </submittedName>
</protein>